<dbReference type="InterPro" id="IPR001444">
    <property type="entry name" value="Flag_bb_rod_N"/>
</dbReference>
<organism evidence="8 9">
    <name type="scientific">Alicyclobacillus ferrooxydans</name>
    <dbReference type="NCBI Taxonomy" id="471514"/>
    <lineage>
        <taxon>Bacteria</taxon>
        <taxon>Bacillati</taxon>
        <taxon>Bacillota</taxon>
        <taxon>Bacilli</taxon>
        <taxon>Bacillales</taxon>
        <taxon>Alicyclobacillaceae</taxon>
        <taxon>Alicyclobacillus</taxon>
    </lineage>
</organism>
<dbReference type="PANTHER" id="PTHR30435:SF12">
    <property type="entry name" value="FLAGELLAR BASAL BODY ROD PROTEIN FLGB"/>
    <property type="match status" value="1"/>
</dbReference>
<dbReference type="InterPro" id="IPR019776">
    <property type="entry name" value="Flagellar_basal_body_rod_CS"/>
</dbReference>
<comment type="similarity">
    <text evidence="2 6">Belongs to the flagella basal body rod proteins family.</text>
</comment>
<evidence type="ECO:0000313" key="8">
    <source>
        <dbReference type="EMBL" id="KPV44475.1"/>
    </source>
</evidence>
<dbReference type="PANTHER" id="PTHR30435">
    <property type="entry name" value="FLAGELLAR PROTEIN"/>
    <property type="match status" value="1"/>
</dbReference>
<dbReference type="STRING" id="471514.AN477_07020"/>
<proteinExistence type="inferred from homology"/>
<name>A0A0P9EM97_9BACL</name>
<comment type="caution">
    <text evidence="8">The sequence shown here is derived from an EMBL/GenBank/DDBJ whole genome shotgun (WGS) entry which is preliminary data.</text>
</comment>
<reference evidence="8 9" key="1">
    <citation type="submission" date="2015-09" db="EMBL/GenBank/DDBJ databases">
        <title>Draft genome sequence of Alicyclobacillus ferrooxydans DSM 22381.</title>
        <authorList>
            <person name="Hemp J."/>
        </authorList>
    </citation>
    <scope>NUCLEOTIDE SEQUENCE [LARGE SCALE GENOMIC DNA]</scope>
    <source>
        <strain evidence="8 9">TC-34</strain>
    </source>
</reference>
<dbReference type="Proteomes" id="UP000050482">
    <property type="component" value="Unassembled WGS sequence"/>
</dbReference>
<evidence type="ECO:0000256" key="5">
    <source>
        <dbReference type="ARBA" id="ARBA00024934"/>
    </source>
</evidence>
<evidence type="ECO:0000259" key="7">
    <source>
        <dbReference type="Pfam" id="PF00460"/>
    </source>
</evidence>
<keyword evidence="9" id="KW-1185">Reference proteome</keyword>
<comment type="function">
    <text evidence="5 6">Structural component of flagellum, the bacterial motility apparatus. Part of the rod structure of flagellar basal body.</text>
</comment>
<dbReference type="EMBL" id="LJCO01000033">
    <property type="protein sequence ID" value="KPV44475.1"/>
    <property type="molecule type" value="Genomic_DNA"/>
</dbReference>
<evidence type="ECO:0000256" key="3">
    <source>
        <dbReference type="ARBA" id="ARBA00014376"/>
    </source>
</evidence>
<comment type="subunit">
    <text evidence="6">The basal body constitutes a major portion of the flagellar organelle and consists of a number of rings mounted on a central rod.</text>
</comment>
<accession>A0A0P9EM97</accession>
<evidence type="ECO:0000256" key="4">
    <source>
        <dbReference type="ARBA" id="ARBA00023143"/>
    </source>
</evidence>
<sequence>MLGGHMMTSDNLALGLLQNALTASSLRQAAYSNNIANADTPGYKAQSVEFESLFQNAMTTAPAAQLGQKSMPISLNNSTALLNIKPEVVSDPNTTVNNNGNNVDIASQMAGMAENQLRYNALSQDMSIRFTRIENVLTGV</sequence>
<dbReference type="InterPro" id="IPR006300">
    <property type="entry name" value="FlgB"/>
</dbReference>
<dbReference type="PIRSF" id="PIRSF002889">
    <property type="entry name" value="Rod_FlgB"/>
    <property type="match status" value="1"/>
</dbReference>
<dbReference type="GO" id="GO:0030694">
    <property type="term" value="C:bacterial-type flagellum basal body, rod"/>
    <property type="evidence" value="ECO:0007669"/>
    <property type="project" value="InterPro"/>
</dbReference>
<dbReference type="GO" id="GO:0071978">
    <property type="term" value="P:bacterial-type flagellum-dependent swarming motility"/>
    <property type="evidence" value="ECO:0007669"/>
    <property type="project" value="TreeGrafter"/>
</dbReference>
<feature type="domain" description="Flagellar basal body rod protein N-terminal" evidence="7">
    <location>
        <begin position="18"/>
        <end position="44"/>
    </location>
</feature>
<dbReference type="PROSITE" id="PS00588">
    <property type="entry name" value="FLAGELLA_BB_ROD"/>
    <property type="match status" value="1"/>
</dbReference>
<comment type="subcellular location">
    <subcellularLocation>
        <location evidence="1 6">Bacterial flagellum basal body</location>
    </subcellularLocation>
</comment>
<evidence type="ECO:0000256" key="6">
    <source>
        <dbReference type="PIRNR" id="PIRNR002889"/>
    </source>
</evidence>
<dbReference type="PATRIC" id="fig|471514.4.peg.3645"/>
<evidence type="ECO:0000256" key="2">
    <source>
        <dbReference type="ARBA" id="ARBA00009677"/>
    </source>
</evidence>
<keyword evidence="4 6" id="KW-0975">Bacterial flagellum</keyword>
<dbReference type="NCBIfam" id="TIGR01396">
    <property type="entry name" value="FlgB"/>
    <property type="match status" value="1"/>
</dbReference>
<dbReference type="AlphaFoldDB" id="A0A0P9EM97"/>
<protein>
    <recommendedName>
        <fullName evidence="3 6">Flagellar basal body rod protein FlgB</fullName>
    </recommendedName>
</protein>
<evidence type="ECO:0000313" key="9">
    <source>
        <dbReference type="Proteomes" id="UP000050482"/>
    </source>
</evidence>
<dbReference type="Pfam" id="PF00460">
    <property type="entry name" value="Flg_bb_rod"/>
    <property type="match status" value="1"/>
</dbReference>
<evidence type="ECO:0000256" key="1">
    <source>
        <dbReference type="ARBA" id="ARBA00004117"/>
    </source>
</evidence>
<gene>
    <name evidence="8" type="ORF">AN477_07020</name>
</gene>